<gene>
    <name evidence="1" type="ORF">GDO78_011123</name>
</gene>
<accession>A0A8J6F656</accession>
<dbReference type="Proteomes" id="UP000770717">
    <property type="component" value="Unassembled WGS sequence"/>
</dbReference>
<evidence type="ECO:0000313" key="1">
    <source>
        <dbReference type="EMBL" id="KAG9482262.1"/>
    </source>
</evidence>
<evidence type="ECO:0000313" key="2">
    <source>
        <dbReference type="Proteomes" id="UP000770717"/>
    </source>
</evidence>
<dbReference type="AlphaFoldDB" id="A0A8J6F656"/>
<comment type="caution">
    <text evidence="1">The sequence shown here is derived from an EMBL/GenBank/DDBJ whole genome shotgun (WGS) entry which is preliminary data.</text>
</comment>
<name>A0A8J6F656_ELECQ</name>
<dbReference type="EMBL" id="WNTK01000006">
    <property type="protein sequence ID" value="KAG9482262.1"/>
    <property type="molecule type" value="Genomic_DNA"/>
</dbReference>
<reference evidence="1" key="1">
    <citation type="thesis" date="2020" institute="ProQuest LLC" country="789 East Eisenhower Parkway, Ann Arbor, MI, USA">
        <title>Comparative Genomics and Chromosome Evolution.</title>
        <authorList>
            <person name="Mudd A.B."/>
        </authorList>
    </citation>
    <scope>NUCLEOTIDE SEQUENCE</scope>
    <source>
        <strain evidence="1">HN-11 Male</strain>
        <tissue evidence="1">Kidney and liver</tissue>
    </source>
</reference>
<proteinExistence type="predicted"/>
<protein>
    <submittedName>
        <fullName evidence="1">Uncharacterized protein</fullName>
    </submittedName>
</protein>
<dbReference type="PROSITE" id="PS51257">
    <property type="entry name" value="PROKAR_LIPOPROTEIN"/>
    <property type="match status" value="1"/>
</dbReference>
<keyword evidence="2" id="KW-1185">Reference proteome</keyword>
<sequence>MQNRLCARKKKTKPGKDKIHHFQPSFLSCLLAYSEQQNSSLKVLGFNRLHSTVSQGGIFMFFFPQDLAQYPKC</sequence>
<organism evidence="1 2">
    <name type="scientific">Eleutherodactylus coqui</name>
    <name type="common">Puerto Rican coqui</name>
    <dbReference type="NCBI Taxonomy" id="57060"/>
    <lineage>
        <taxon>Eukaryota</taxon>
        <taxon>Metazoa</taxon>
        <taxon>Chordata</taxon>
        <taxon>Craniata</taxon>
        <taxon>Vertebrata</taxon>
        <taxon>Euteleostomi</taxon>
        <taxon>Amphibia</taxon>
        <taxon>Batrachia</taxon>
        <taxon>Anura</taxon>
        <taxon>Neobatrachia</taxon>
        <taxon>Hyloidea</taxon>
        <taxon>Eleutherodactylidae</taxon>
        <taxon>Eleutherodactylinae</taxon>
        <taxon>Eleutherodactylus</taxon>
        <taxon>Eleutherodactylus</taxon>
    </lineage>
</organism>